<dbReference type="EMBL" id="SIHI01000006">
    <property type="protein sequence ID" value="TWT52321.1"/>
    <property type="molecule type" value="Genomic_DNA"/>
</dbReference>
<protein>
    <submittedName>
        <fullName evidence="2">FHA domain protein</fullName>
    </submittedName>
</protein>
<dbReference type="CDD" id="cd00060">
    <property type="entry name" value="FHA"/>
    <property type="match status" value="2"/>
</dbReference>
<sequence>MDDHFIIEMLQFATASPMPLRLLVKRPNSPLEEVDVAKPFVIIGRHAECDIVIPHESVSARHVYLQAIGNRIAAVDLYSRSGVDWGSEKFHGWLSKDHVVGILENKIRLKDDIWETGNDLKPPLSFRPRDEFREEYGVLPKVDLELLNTSAKGQKWPINRVMTLVGQDDRCRITIVDKNVSRVHCSLVLLPSGLWVIDLSFKRGFLVNGQQCRCSLLADGSELQIGPYLLTPRYSTPPQEHQGSIQGTNESDADFLTRQNKIFKTERVGDTMIVVPIGDSQTYFYQDIHTEASRVKDAINRQGTKNVIIDFSQVDAIGHIMVESLVQFCRIGAASGKSALCGCNVSTYEMLKTTRMLQIWDHYQSRSDALQVVSMP</sequence>
<evidence type="ECO:0000313" key="3">
    <source>
        <dbReference type="Proteomes" id="UP000317243"/>
    </source>
</evidence>
<gene>
    <name evidence="2" type="ORF">KOR42_30070</name>
</gene>
<name>A0A5C5WQF3_9PLAN</name>
<evidence type="ECO:0000313" key="2">
    <source>
        <dbReference type="EMBL" id="TWT52321.1"/>
    </source>
</evidence>
<dbReference type="Proteomes" id="UP000317243">
    <property type="component" value="Unassembled WGS sequence"/>
</dbReference>
<dbReference type="SUPFAM" id="SSF52091">
    <property type="entry name" value="SpoIIaa-like"/>
    <property type="match status" value="1"/>
</dbReference>
<dbReference type="PROSITE" id="PS50006">
    <property type="entry name" value="FHA_DOMAIN"/>
    <property type="match status" value="2"/>
</dbReference>
<dbReference type="CDD" id="cd07043">
    <property type="entry name" value="STAS_anti-anti-sigma_factors"/>
    <property type="match status" value="1"/>
</dbReference>
<dbReference type="InterPro" id="IPR036513">
    <property type="entry name" value="STAS_dom_sf"/>
</dbReference>
<dbReference type="AlphaFoldDB" id="A0A5C5WQF3"/>
<dbReference type="RefSeq" id="WP_146510502.1">
    <property type="nucleotide sequence ID" value="NZ_SIHI01000006.1"/>
</dbReference>
<reference evidence="2 3" key="1">
    <citation type="submission" date="2019-02" db="EMBL/GenBank/DDBJ databases">
        <title>Deep-cultivation of Planctomycetes and their phenomic and genomic characterization uncovers novel biology.</title>
        <authorList>
            <person name="Wiegand S."/>
            <person name="Jogler M."/>
            <person name="Boedeker C."/>
            <person name="Pinto D."/>
            <person name="Vollmers J."/>
            <person name="Rivas-Marin E."/>
            <person name="Kohn T."/>
            <person name="Peeters S.H."/>
            <person name="Heuer A."/>
            <person name="Rast P."/>
            <person name="Oberbeckmann S."/>
            <person name="Bunk B."/>
            <person name="Jeske O."/>
            <person name="Meyerdierks A."/>
            <person name="Storesund J.E."/>
            <person name="Kallscheuer N."/>
            <person name="Luecker S."/>
            <person name="Lage O.M."/>
            <person name="Pohl T."/>
            <person name="Merkel B.J."/>
            <person name="Hornburger P."/>
            <person name="Mueller R.-W."/>
            <person name="Bruemmer F."/>
            <person name="Labrenz M."/>
            <person name="Spormann A.M."/>
            <person name="Op Den Camp H."/>
            <person name="Overmann J."/>
            <person name="Amann R."/>
            <person name="Jetten M.S.M."/>
            <person name="Mascher T."/>
            <person name="Medema M.H."/>
            <person name="Devos D.P."/>
            <person name="Kaster A.-K."/>
            <person name="Ovreas L."/>
            <person name="Rohde M."/>
            <person name="Galperin M.Y."/>
            <person name="Jogler C."/>
        </authorList>
    </citation>
    <scope>NUCLEOTIDE SEQUENCE [LARGE SCALE GENOMIC DNA]</scope>
    <source>
        <strain evidence="2 3">KOR42</strain>
    </source>
</reference>
<feature type="domain" description="FHA" evidence="1">
    <location>
        <begin position="41"/>
        <end position="90"/>
    </location>
</feature>
<proteinExistence type="predicted"/>
<dbReference type="Pfam" id="PF00498">
    <property type="entry name" value="FHA"/>
    <property type="match status" value="2"/>
</dbReference>
<dbReference type="Gene3D" id="2.60.200.20">
    <property type="match status" value="2"/>
</dbReference>
<dbReference type="InterPro" id="IPR008984">
    <property type="entry name" value="SMAD_FHA_dom_sf"/>
</dbReference>
<dbReference type="OrthoDB" id="283723at2"/>
<dbReference type="SUPFAM" id="SSF49879">
    <property type="entry name" value="SMAD/FHA domain"/>
    <property type="match status" value="2"/>
</dbReference>
<comment type="caution">
    <text evidence="2">The sequence shown here is derived from an EMBL/GenBank/DDBJ whole genome shotgun (WGS) entry which is preliminary data.</text>
</comment>
<organism evidence="2 3">
    <name type="scientific">Thalassoglobus neptunius</name>
    <dbReference type="NCBI Taxonomy" id="1938619"/>
    <lineage>
        <taxon>Bacteria</taxon>
        <taxon>Pseudomonadati</taxon>
        <taxon>Planctomycetota</taxon>
        <taxon>Planctomycetia</taxon>
        <taxon>Planctomycetales</taxon>
        <taxon>Planctomycetaceae</taxon>
        <taxon>Thalassoglobus</taxon>
    </lineage>
</organism>
<feature type="domain" description="FHA" evidence="1">
    <location>
        <begin position="163"/>
        <end position="212"/>
    </location>
</feature>
<dbReference type="InterPro" id="IPR000253">
    <property type="entry name" value="FHA_dom"/>
</dbReference>
<dbReference type="SMART" id="SM00240">
    <property type="entry name" value="FHA"/>
    <property type="match status" value="2"/>
</dbReference>
<accession>A0A5C5WQF3</accession>
<evidence type="ECO:0000259" key="1">
    <source>
        <dbReference type="PROSITE" id="PS50006"/>
    </source>
</evidence>
<keyword evidence="3" id="KW-1185">Reference proteome</keyword>
<dbReference type="Gene3D" id="3.30.750.24">
    <property type="entry name" value="STAS domain"/>
    <property type="match status" value="1"/>
</dbReference>